<evidence type="ECO:0008006" key="3">
    <source>
        <dbReference type="Google" id="ProtNLM"/>
    </source>
</evidence>
<dbReference type="EMBL" id="MDCJ01000007">
    <property type="protein sequence ID" value="ODS04410.1"/>
    <property type="molecule type" value="Genomic_DNA"/>
</dbReference>
<proteinExistence type="predicted"/>
<sequence length="270" mass="31263">MPWGELARSKFGGLMSTVSNRKSSLHLELIFEIYSIIPTSRKVTAREIQQLLTDKHIERSKRTIQRCLDIIVRYFEVEKDDRSIPYGYCRKVKATLIFEPREYLLLGFAQSALKALLPDSYHAVIDNALTPLTATSVPQKRVDIRWPPFDNIKTYDATVFETLCVAIYYQREVRLTWVTNDSLQYVKPLGLILEHHQLYLTYLHHACIHSVAITSVKSVYLTTYEFAYPANFQLTQIKTAYQAMPLLKNKSDVSSNEPSPSYQYNIKEIE</sequence>
<gene>
    <name evidence="1" type="ORF">VSF3289_03549</name>
</gene>
<reference evidence="1 2" key="1">
    <citation type="submission" date="2016-08" db="EMBL/GenBank/DDBJ databases">
        <title>Genome sequencing of Vibrio scophthalmi strain FP3289, an isolated from Paralichthys olivaceus.</title>
        <authorList>
            <person name="Han H.-J."/>
        </authorList>
    </citation>
    <scope>NUCLEOTIDE SEQUENCE [LARGE SCALE GENOMIC DNA]</scope>
    <source>
        <strain evidence="1 2">FP3289</strain>
    </source>
</reference>
<protein>
    <recommendedName>
        <fullName evidence="3">WYL domain-containing protein</fullName>
    </recommendedName>
</protein>
<evidence type="ECO:0000313" key="1">
    <source>
        <dbReference type="EMBL" id="ODS04410.1"/>
    </source>
</evidence>
<organism evidence="1 2">
    <name type="scientific">Vibrio scophthalmi</name>
    <dbReference type="NCBI Taxonomy" id="45658"/>
    <lineage>
        <taxon>Bacteria</taxon>
        <taxon>Pseudomonadati</taxon>
        <taxon>Pseudomonadota</taxon>
        <taxon>Gammaproteobacteria</taxon>
        <taxon>Vibrionales</taxon>
        <taxon>Vibrionaceae</taxon>
        <taxon>Vibrio</taxon>
    </lineage>
</organism>
<comment type="caution">
    <text evidence="1">The sequence shown here is derived from an EMBL/GenBank/DDBJ whole genome shotgun (WGS) entry which is preliminary data.</text>
</comment>
<dbReference type="AlphaFoldDB" id="A0A1E3WF82"/>
<evidence type="ECO:0000313" key="2">
    <source>
        <dbReference type="Proteomes" id="UP000095131"/>
    </source>
</evidence>
<name>A0A1E3WF82_9VIBR</name>
<dbReference type="Proteomes" id="UP000095131">
    <property type="component" value="Unassembled WGS sequence"/>
</dbReference>
<accession>A0A1E3WF82</accession>